<dbReference type="InterPro" id="IPR015712">
    <property type="entry name" value="DNA-dir_RNA_pol_su2"/>
</dbReference>
<keyword evidence="6" id="KW-0479">Metal-binding</keyword>
<evidence type="ECO:0000256" key="6">
    <source>
        <dbReference type="ARBA" id="ARBA00022723"/>
    </source>
</evidence>
<evidence type="ECO:0000259" key="14">
    <source>
        <dbReference type="Pfam" id="PF04560"/>
    </source>
</evidence>
<dbReference type="Pfam" id="PF04560">
    <property type="entry name" value="RNA_pol_Rpb2_7"/>
    <property type="match status" value="1"/>
</dbReference>
<evidence type="ECO:0000256" key="11">
    <source>
        <dbReference type="RuleBase" id="RU000434"/>
    </source>
</evidence>
<feature type="domain" description="RNA polymerase Rpb2" evidence="18">
    <location>
        <begin position="530"/>
        <end position="591"/>
    </location>
</feature>
<keyword evidence="5 12" id="KW-0548">Nucleotidyltransferase</keyword>
<evidence type="ECO:0000256" key="10">
    <source>
        <dbReference type="ARBA" id="ARBA00048552"/>
    </source>
</evidence>
<evidence type="ECO:0000313" key="19">
    <source>
        <dbReference type="EMBL" id="CAD5224229.1"/>
    </source>
</evidence>
<dbReference type="InterPro" id="IPR014724">
    <property type="entry name" value="RNA_pol_RPB2_OB-fold"/>
</dbReference>
<evidence type="ECO:0000256" key="12">
    <source>
        <dbReference type="RuleBase" id="RU363031"/>
    </source>
</evidence>
<evidence type="ECO:0000256" key="4">
    <source>
        <dbReference type="ARBA" id="ARBA00022679"/>
    </source>
</evidence>
<keyword evidence="8 12" id="KW-0804">Transcription</keyword>
<dbReference type="GO" id="GO:0000428">
    <property type="term" value="C:DNA-directed RNA polymerase complex"/>
    <property type="evidence" value="ECO:0007669"/>
    <property type="project" value="UniProtKB-KW"/>
</dbReference>
<feature type="domain" description="RNA polymerase Rpb2" evidence="17">
    <location>
        <begin position="429"/>
        <end position="493"/>
    </location>
</feature>
<dbReference type="GO" id="GO:0032549">
    <property type="term" value="F:ribonucleoside binding"/>
    <property type="evidence" value="ECO:0007669"/>
    <property type="project" value="InterPro"/>
</dbReference>
<dbReference type="InterPro" id="IPR007121">
    <property type="entry name" value="RNA_pol_bsu_CS"/>
</dbReference>
<feature type="domain" description="DNA-directed RNA polymerase subunit 2 hybrid-binding" evidence="13">
    <location>
        <begin position="661"/>
        <end position="1034"/>
    </location>
</feature>
<dbReference type="FunFam" id="3.90.1110.10:FF:000006">
    <property type="entry name" value="DNA-directed RNA polymerase subunit beta"/>
    <property type="match status" value="1"/>
</dbReference>
<keyword evidence="3 12" id="KW-0240">DNA-directed RNA polymerase</keyword>
<dbReference type="PROSITE" id="PS01166">
    <property type="entry name" value="RNA_POL_BETA"/>
    <property type="match status" value="1"/>
</dbReference>
<dbReference type="FunFam" id="2.40.270.10:FF:000011">
    <property type="entry name" value="DNA-directed RNA polymerase subunit beta"/>
    <property type="match status" value="1"/>
</dbReference>
<evidence type="ECO:0000256" key="1">
    <source>
        <dbReference type="ARBA" id="ARBA00004123"/>
    </source>
</evidence>
<evidence type="ECO:0000313" key="20">
    <source>
        <dbReference type="Proteomes" id="UP000659654"/>
    </source>
</evidence>
<dbReference type="Pfam" id="PF04563">
    <property type="entry name" value="RNA_pol_Rpb2_1"/>
    <property type="match status" value="1"/>
</dbReference>
<evidence type="ECO:0000256" key="9">
    <source>
        <dbReference type="ARBA" id="ARBA00023242"/>
    </source>
</evidence>
<dbReference type="Gene3D" id="3.90.1100.10">
    <property type="match status" value="2"/>
</dbReference>
<dbReference type="EC" id="2.7.7.6" evidence="12"/>
<evidence type="ECO:0000259" key="15">
    <source>
        <dbReference type="Pfam" id="PF04561"/>
    </source>
</evidence>
<dbReference type="Pfam" id="PF00562">
    <property type="entry name" value="RNA_pol_Rpb2_6"/>
    <property type="match status" value="1"/>
</dbReference>
<dbReference type="InterPro" id="IPR007645">
    <property type="entry name" value="RNA_pol_Rpb2_3"/>
</dbReference>
<dbReference type="Proteomes" id="UP000582659">
    <property type="component" value="Unassembled WGS sequence"/>
</dbReference>
<accession>A0A7I8XE66</accession>
<dbReference type="InterPro" id="IPR007646">
    <property type="entry name" value="RNA_pol_Rpb2_4"/>
</dbReference>
<dbReference type="Gene3D" id="2.40.270.10">
    <property type="entry name" value="DNA-directed RNA polymerase, subunit 2, domain 6"/>
    <property type="match status" value="1"/>
</dbReference>
<dbReference type="CDD" id="cd00653">
    <property type="entry name" value="RNA_pol_B_RPB2"/>
    <property type="match status" value="1"/>
</dbReference>
<evidence type="ECO:0000256" key="5">
    <source>
        <dbReference type="ARBA" id="ARBA00022695"/>
    </source>
</evidence>
<evidence type="ECO:0000256" key="8">
    <source>
        <dbReference type="ARBA" id="ARBA00023163"/>
    </source>
</evidence>
<dbReference type="PANTHER" id="PTHR20856">
    <property type="entry name" value="DNA-DIRECTED RNA POLYMERASE I SUBUNIT 2"/>
    <property type="match status" value="1"/>
</dbReference>
<dbReference type="OrthoDB" id="10248617at2759"/>
<sequence length="1128" mass="126567">MVFNKSKKTENADLFPYYLKTRGLVKQHITSFDYFIGTDIKKIVSANSTLKSDASTCFYLKYLDVYIGEPSSEEGFGVANGKITPHECRLRDLTYAAPIYVDVEYTRGNQKVRKNALIIGRMPIMLRSTRCILSKLKTEREFADHNECPHDPGGYFVIRGAEKVVLMMEQGCKNRIMVSRNSKKELVCEVLSSTTERKSKTNVTIKKKKYYLKHNQLAEEIPVVVIFKALGIESDYSIMTAIGEEEIYVAAVGPSLLECKQMGIITQDDALEYISSKVKIRRIGQNPRAVGPKERMQHGLDFLRNSMLCHVPSTTGVMKAKAVYLGLMVRRLIAADCGLVQPDDRDFYGNKRIELAGSLLALMFEDLFKRFNQELRRVADTHLSKATAAPLDIIKHMRQDMITNGVNSALASGNWSIKRFGMDRQGVTQALSRLSYISMLGMMTRINSNFEKTRKVSGPRSIQCSQWGTVCVSDTPEGESCGLVKNLALLSHVTVDTEEEPIKRLLFNCGVQDVVPLKFSQIHDPKHFLVMLNGCLIGLIQNPYTVIQTVRLMRRCGHIDPFVSASFNESSRSVLIASDGGRLCRPYVVVDEDGKSMLSLEHVEKVKSGEMTFDDLVLNGVIEFLDVNELNNCEVSVYEKDIKKGVTTHMEIDPMSILGVVAGVIPYPHHNQSPRNTYQCAMGKQAMGAIGYNQHKRIDTLLYLLVYTQKPLVKSKTIEFCGYEQLPAGHNAMVAVMSFSGYDIEDALVLNKASLDRGFGRCIVNRQCKATGKRYANQTFDVFKPPDINASNGKPVHQQRHIDLDGFVKPGAQLWPRDYLAHKFVPTVQNEFSTTNQTSSNIEHKPQPTVYKGAMHASADQVMVSYNQDDAYLMKVLVTQVRRPELGDKFSSRHGQKGVCGYICPQENMPFDQAGICPDLVMNPHGYPSRMTVGKLMELISGKNALQTGRFHYGTAFAGDQMPQVTEELASYGFNYLGKDMLTSGITGQPIPAYIYFGPIYYQKLKHMVIDKMHARARGPRTSLTRQPTEGRAREGGLRLGEMERDCLIAYGASNILIERLMVSSDQFSVDVCKQCGIMGYLNWCQKCQTSTTMARIQIPYACKLLFQELQGMNIIPKLITKSIMDDQ</sequence>
<evidence type="ECO:0000256" key="2">
    <source>
        <dbReference type="ARBA" id="ARBA00006835"/>
    </source>
</evidence>
<dbReference type="GO" id="GO:0003899">
    <property type="term" value="F:DNA-directed RNA polymerase activity"/>
    <property type="evidence" value="ECO:0007669"/>
    <property type="project" value="UniProtKB-EC"/>
</dbReference>
<dbReference type="InterPro" id="IPR007641">
    <property type="entry name" value="RNA_pol_Rpb2_7"/>
</dbReference>
<dbReference type="GO" id="GO:0005634">
    <property type="term" value="C:nucleus"/>
    <property type="evidence" value="ECO:0007669"/>
    <property type="project" value="UniProtKB-SubCell"/>
</dbReference>
<dbReference type="InterPro" id="IPR007644">
    <property type="entry name" value="RNA_pol_bsu_protrusion"/>
</dbReference>
<dbReference type="Proteomes" id="UP000659654">
    <property type="component" value="Unassembled WGS sequence"/>
</dbReference>
<dbReference type="EMBL" id="CAJFDI010000004">
    <property type="protein sequence ID" value="CAD5224229.1"/>
    <property type="molecule type" value="Genomic_DNA"/>
</dbReference>
<dbReference type="Pfam" id="PF04561">
    <property type="entry name" value="RNA_pol_Rpb2_2"/>
    <property type="match status" value="1"/>
</dbReference>
<dbReference type="Pfam" id="PF04565">
    <property type="entry name" value="RNA_pol_Rpb2_3"/>
    <property type="match status" value="1"/>
</dbReference>
<name>A0A7I8XE66_BURXY</name>
<dbReference type="AlphaFoldDB" id="A0A7I8XE66"/>
<dbReference type="FunFam" id="3.90.1100.10:FF:000021">
    <property type="entry name" value="DNA-directed RNA polymerase subunit beta"/>
    <property type="match status" value="1"/>
</dbReference>
<dbReference type="GO" id="GO:0006383">
    <property type="term" value="P:transcription by RNA polymerase III"/>
    <property type="evidence" value="ECO:0007669"/>
    <property type="project" value="UniProtKB-ARBA"/>
</dbReference>
<dbReference type="Gene3D" id="2.40.50.150">
    <property type="match status" value="1"/>
</dbReference>
<keyword evidence="9" id="KW-0539">Nucleus</keyword>
<comment type="caution">
    <text evidence="19">The sequence shown here is derived from an EMBL/GenBank/DDBJ whole genome shotgun (WGS) entry which is preliminary data.</text>
</comment>
<protein>
    <recommendedName>
        <fullName evidence="12">DNA-directed RNA polymerase subunit beta</fullName>
        <ecNumber evidence="12">2.7.7.6</ecNumber>
    </recommendedName>
</protein>
<proteinExistence type="inferred from homology"/>
<dbReference type="Gene3D" id="3.90.1800.10">
    <property type="entry name" value="RNA polymerase alpha subunit dimerisation domain"/>
    <property type="match status" value="1"/>
</dbReference>
<comment type="function">
    <text evidence="12">DNA-dependent RNA polymerase catalyzes the transcription of DNA into RNA using the four ribonucleoside triphosphates as substrates.</text>
</comment>
<evidence type="ECO:0000259" key="16">
    <source>
        <dbReference type="Pfam" id="PF04563"/>
    </source>
</evidence>
<evidence type="ECO:0000259" key="17">
    <source>
        <dbReference type="Pfam" id="PF04565"/>
    </source>
</evidence>
<dbReference type="InterPro" id="IPR037033">
    <property type="entry name" value="DNA-dir_RNAP_su2_hyb_sf"/>
</dbReference>
<gene>
    <name evidence="19" type="ORF">BXYJ_LOCUS7939</name>
</gene>
<reference evidence="19" key="1">
    <citation type="submission" date="2020-09" db="EMBL/GenBank/DDBJ databases">
        <authorList>
            <person name="Kikuchi T."/>
        </authorList>
    </citation>
    <scope>NUCLEOTIDE SEQUENCE</scope>
    <source>
        <strain evidence="19">Ka4C1</strain>
    </source>
</reference>
<dbReference type="GO" id="GO:0003677">
    <property type="term" value="F:DNA binding"/>
    <property type="evidence" value="ECO:0007669"/>
    <property type="project" value="InterPro"/>
</dbReference>
<evidence type="ECO:0000256" key="7">
    <source>
        <dbReference type="ARBA" id="ARBA00022833"/>
    </source>
</evidence>
<evidence type="ECO:0000259" key="18">
    <source>
        <dbReference type="Pfam" id="PF04566"/>
    </source>
</evidence>
<keyword evidence="20" id="KW-1185">Reference proteome</keyword>
<feature type="domain" description="RNA polymerase Rpb2" evidence="14">
    <location>
        <begin position="1036"/>
        <end position="1121"/>
    </location>
</feature>
<keyword evidence="7" id="KW-0862">Zinc</keyword>
<dbReference type="FunFam" id="3.90.1800.10:FF:000003">
    <property type="entry name" value="DNA-directed RNA polymerase subunit beta"/>
    <property type="match status" value="1"/>
</dbReference>
<dbReference type="FunFam" id="2.40.270.10:FF:000006">
    <property type="entry name" value="DNA-directed RNA polymerase subunit beta"/>
    <property type="match status" value="1"/>
</dbReference>
<dbReference type="EMBL" id="CAJFCV020000004">
    <property type="protein sequence ID" value="CAG9112985.1"/>
    <property type="molecule type" value="Genomic_DNA"/>
</dbReference>
<dbReference type="GO" id="GO:0046872">
    <property type="term" value="F:metal ion binding"/>
    <property type="evidence" value="ECO:0007669"/>
    <property type="project" value="UniProtKB-KW"/>
</dbReference>
<feature type="domain" description="RNA polymerase Rpb2" evidence="15">
    <location>
        <begin position="173"/>
        <end position="354"/>
    </location>
</feature>
<dbReference type="SMR" id="A0A7I8XE66"/>
<comment type="similarity">
    <text evidence="2 11">Belongs to the RNA polymerase beta chain family.</text>
</comment>
<evidence type="ECO:0000256" key="3">
    <source>
        <dbReference type="ARBA" id="ARBA00022478"/>
    </source>
</evidence>
<dbReference type="InterPro" id="IPR007642">
    <property type="entry name" value="RNA_pol_Rpb2_2"/>
</dbReference>
<comment type="catalytic activity">
    <reaction evidence="10 12">
        <text>RNA(n) + a ribonucleoside 5'-triphosphate = RNA(n+1) + diphosphate</text>
        <dbReference type="Rhea" id="RHEA:21248"/>
        <dbReference type="Rhea" id="RHEA-COMP:14527"/>
        <dbReference type="Rhea" id="RHEA-COMP:17342"/>
        <dbReference type="ChEBI" id="CHEBI:33019"/>
        <dbReference type="ChEBI" id="CHEBI:61557"/>
        <dbReference type="ChEBI" id="CHEBI:140395"/>
        <dbReference type="EC" id="2.7.7.6"/>
    </reaction>
</comment>
<dbReference type="Pfam" id="PF04566">
    <property type="entry name" value="RNA_pol_Rpb2_4"/>
    <property type="match status" value="1"/>
</dbReference>
<organism evidence="19 20">
    <name type="scientific">Bursaphelenchus xylophilus</name>
    <name type="common">Pinewood nematode worm</name>
    <name type="synonym">Aphelenchoides xylophilus</name>
    <dbReference type="NCBI Taxonomy" id="6326"/>
    <lineage>
        <taxon>Eukaryota</taxon>
        <taxon>Metazoa</taxon>
        <taxon>Ecdysozoa</taxon>
        <taxon>Nematoda</taxon>
        <taxon>Chromadorea</taxon>
        <taxon>Rhabditida</taxon>
        <taxon>Tylenchina</taxon>
        <taxon>Tylenchomorpha</taxon>
        <taxon>Aphelenchoidea</taxon>
        <taxon>Aphelenchoididae</taxon>
        <taxon>Bursaphelenchus</taxon>
    </lineage>
</organism>
<dbReference type="SUPFAM" id="SSF64484">
    <property type="entry name" value="beta and beta-prime subunits of DNA dependent RNA-polymerase"/>
    <property type="match status" value="1"/>
</dbReference>
<keyword evidence="4 12" id="KW-0808">Transferase</keyword>
<feature type="domain" description="RNA polymerase beta subunit protrusion" evidence="16">
    <location>
        <begin position="23"/>
        <end position="393"/>
    </location>
</feature>
<dbReference type="InterPro" id="IPR007120">
    <property type="entry name" value="DNA-dir_RNAP_su2_dom"/>
</dbReference>
<evidence type="ECO:0000259" key="13">
    <source>
        <dbReference type="Pfam" id="PF00562"/>
    </source>
</evidence>
<comment type="subcellular location">
    <subcellularLocation>
        <location evidence="1">Nucleus</location>
    </subcellularLocation>
</comment>